<name>A0A0N0P490_LEPSE</name>
<keyword evidence="3" id="KW-1185">Reference proteome</keyword>
<evidence type="ECO:0000313" key="2">
    <source>
        <dbReference type="EMBL" id="KPI85019.1"/>
    </source>
</evidence>
<sequence>MRDFVTLFVEASLAKGEWLAALSSLQLSASSHSIAASPCLEAQSTVSSHYHHIASTLVKNGEWVAALATLRSVPSPWQSPSQGCAYSSAYLAARVQVYHDVLLSYYKNNTSELERSAPYAPSSCPQPSSHNAAAWEKVLTDAFALVKEAFHVFPLTSEERFEVGVSSGSATPSAAGTSSSSSSLSPPMSREPESTANAAAMLTWYESQLRAAPVTPSLSLELKEAMMAQLQAASQVALRGATFVSHTTVPSAPSAPSSSDAPTTASQASDALKGTNKSNEGSNDFHQENEPAMAQPSPANTAIEAELSALLNRTHPARDDWSVALELLHRLPAERLTPHMFTAVIRLLARRGRRSAMESLVRTYVFPVDPELSKDEAASHEAAAPAQATAAVLVADAVVLKSIAEACRRLRCPQLAKKLLHSRRIRAHLTPSAAVPVVMVLRDAEEYTVVMEWWEDLRNGERTTQYPLLRHAKLSSYVASCVLRSTRSSDNNNARHLSGPNAGWVEALRIFEDADRGAAQLALILLFKLRLLRQVRQWEAALQLFCEFRDRHSAPESILLYHSSRSSGRSSRYAGRATKNAEEPSSVIESIFAVLTEERAEQWVPPAVLRQLRQQVAQYRLQGK</sequence>
<feature type="region of interest" description="Disordered" evidence="1">
    <location>
        <begin position="247"/>
        <end position="298"/>
    </location>
</feature>
<protein>
    <submittedName>
        <fullName evidence="2">Uncharacterized protein</fullName>
    </submittedName>
</protein>
<evidence type="ECO:0000313" key="3">
    <source>
        <dbReference type="Proteomes" id="UP000038009"/>
    </source>
</evidence>
<proteinExistence type="predicted"/>
<dbReference type="OrthoDB" id="273685at2759"/>
<accession>A0A0N0P490</accession>
<feature type="compositionally biased region" description="Low complexity" evidence="1">
    <location>
        <begin position="247"/>
        <end position="271"/>
    </location>
</feature>
<feature type="compositionally biased region" description="Low complexity" evidence="1">
    <location>
        <begin position="166"/>
        <end position="188"/>
    </location>
</feature>
<reference evidence="2 3" key="1">
    <citation type="journal article" date="2015" name="PLoS Pathog.">
        <title>Leptomonas seymouri: Adaptations to the Dixenous Life Cycle Analyzed by Genome Sequencing, Transcriptome Profiling and Co-infection with Leishmania donovani.</title>
        <authorList>
            <person name="Kraeva N."/>
            <person name="Butenko A."/>
            <person name="Hlavacova J."/>
            <person name="Kostygov A."/>
            <person name="Myskova J."/>
            <person name="Grybchuk D."/>
            <person name="Lestinova T."/>
            <person name="Votypka J."/>
            <person name="Volf P."/>
            <person name="Opperdoes F."/>
            <person name="Flegontov P."/>
            <person name="Lukes J."/>
            <person name="Yurchenko V."/>
        </authorList>
    </citation>
    <scope>NUCLEOTIDE SEQUENCE [LARGE SCALE GENOMIC DNA]</scope>
    <source>
        <strain evidence="2 3">ATCC 30220</strain>
    </source>
</reference>
<feature type="region of interest" description="Disordered" evidence="1">
    <location>
        <begin position="166"/>
        <end position="195"/>
    </location>
</feature>
<dbReference type="VEuPathDB" id="TriTrypDB:Lsey_0214_0060"/>
<dbReference type="EMBL" id="LJSK01000214">
    <property type="protein sequence ID" value="KPI85019.1"/>
    <property type="molecule type" value="Genomic_DNA"/>
</dbReference>
<dbReference type="AlphaFoldDB" id="A0A0N0P490"/>
<evidence type="ECO:0000256" key="1">
    <source>
        <dbReference type="SAM" id="MobiDB-lite"/>
    </source>
</evidence>
<organism evidence="2 3">
    <name type="scientific">Leptomonas seymouri</name>
    <dbReference type="NCBI Taxonomy" id="5684"/>
    <lineage>
        <taxon>Eukaryota</taxon>
        <taxon>Discoba</taxon>
        <taxon>Euglenozoa</taxon>
        <taxon>Kinetoplastea</taxon>
        <taxon>Metakinetoplastina</taxon>
        <taxon>Trypanosomatida</taxon>
        <taxon>Trypanosomatidae</taxon>
        <taxon>Leishmaniinae</taxon>
        <taxon>Leptomonas</taxon>
    </lineage>
</organism>
<dbReference type="OMA" id="LWWELLR"/>
<comment type="caution">
    <text evidence="2">The sequence shown here is derived from an EMBL/GenBank/DDBJ whole genome shotgun (WGS) entry which is preliminary data.</text>
</comment>
<dbReference type="Proteomes" id="UP000038009">
    <property type="component" value="Unassembled WGS sequence"/>
</dbReference>
<gene>
    <name evidence="2" type="ORF">ABL78_5928</name>
</gene>